<name>A0A851YNZ1_9AVES</name>
<keyword evidence="3" id="KW-1185">Reference proteome</keyword>
<organism evidence="2 3">
    <name type="scientific">Halcyon senegalensis</name>
    <dbReference type="NCBI Taxonomy" id="342381"/>
    <lineage>
        <taxon>Eukaryota</taxon>
        <taxon>Metazoa</taxon>
        <taxon>Chordata</taxon>
        <taxon>Craniata</taxon>
        <taxon>Vertebrata</taxon>
        <taxon>Euteleostomi</taxon>
        <taxon>Archelosauria</taxon>
        <taxon>Archosauria</taxon>
        <taxon>Dinosauria</taxon>
        <taxon>Saurischia</taxon>
        <taxon>Theropoda</taxon>
        <taxon>Coelurosauria</taxon>
        <taxon>Aves</taxon>
        <taxon>Neognathae</taxon>
        <taxon>Neoaves</taxon>
        <taxon>Telluraves</taxon>
        <taxon>Coraciimorphae</taxon>
        <taxon>Coraciiformes</taxon>
        <taxon>Alcedinidae</taxon>
        <taxon>Halcyon</taxon>
    </lineage>
</organism>
<feature type="compositionally biased region" description="Polar residues" evidence="1">
    <location>
        <begin position="278"/>
        <end position="291"/>
    </location>
</feature>
<sequence>MASKKPLLSPIPEIPEVFSFVSSPDSPKANALLSGDVVFIGWVFLRTARLSEENSSSFSVVSCLKPVFCGFACIKNFFFFFFPQFSTIVPDAKCGSDPSDCFQQAEETACVKEAEEPDFLIENKKLQENLLNKAEQLTRIKFLEQEDIHVHKGAQRTWCPQEDSVRGSPSRRRSGAICFPPLEKLKITGNNLPVSSFNIEEVLSVPQLKNDSFEPFRRKNDNSGEKRVRRSMRLHKDAVNEGLAWVQIPSESQERPPLLGPARRTRRTISTSILTASENIHPSEQNLTQFSAPGKENNDSVRVAGGPCKRWRRKSVSVSTPQETRTSSQTHKRSITKSVYRKDRSKQ</sequence>
<feature type="compositionally biased region" description="Polar residues" evidence="1">
    <location>
        <begin position="316"/>
        <end position="329"/>
    </location>
</feature>
<dbReference type="EMBL" id="WBNJ01000211">
    <property type="protein sequence ID" value="NXD82516.1"/>
    <property type="molecule type" value="Genomic_DNA"/>
</dbReference>
<feature type="non-terminal residue" evidence="2">
    <location>
        <position position="347"/>
    </location>
</feature>
<gene>
    <name evidence="2" type="primary">Cdca2_0</name>
    <name evidence="2" type="ORF">HALSEN_R15568</name>
</gene>
<dbReference type="AlphaFoldDB" id="A0A851YNZ1"/>
<feature type="non-terminal residue" evidence="2">
    <location>
        <position position="1"/>
    </location>
</feature>
<feature type="region of interest" description="Disordered" evidence="1">
    <location>
        <begin position="278"/>
        <end position="347"/>
    </location>
</feature>
<accession>A0A851YNZ1</accession>
<reference evidence="2" key="1">
    <citation type="submission" date="2019-09" db="EMBL/GenBank/DDBJ databases">
        <title>Bird 10,000 Genomes (B10K) Project - Family phase.</title>
        <authorList>
            <person name="Zhang G."/>
        </authorList>
    </citation>
    <scope>NUCLEOTIDE SEQUENCE</scope>
    <source>
        <strain evidence="2">B10K-DU-024-03</strain>
        <tissue evidence="2">Muscle</tissue>
    </source>
</reference>
<dbReference type="OrthoDB" id="9947694at2759"/>
<evidence type="ECO:0000256" key="1">
    <source>
        <dbReference type="SAM" id="MobiDB-lite"/>
    </source>
</evidence>
<evidence type="ECO:0000313" key="3">
    <source>
        <dbReference type="Proteomes" id="UP000648918"/>
    </source>
</evidence>
<dbReference type="Proteomes" id="UP000648918">
    <property type="component" value="Unassembled WGS sequence"/>
</dbReference>
<protein>
    <submittedName>
        <fullName evidence="2">CDCA2 protein</fullName>
    </submittedName>
</protein>
<proteinExistence type="predicted"/>
<evidence type="ECO:0000313" key="2">
    <source>
        <dbReference type="EMBL" id="NXD82516.1"/>
    </source>
</evidence>
<comment type="caution">
    <text evidence="2">The sequence shown here is derived from an EMBL/GenBank/DDBJ whole genome shotgun (WGS) entry which is preliminary data.</text>
</comment>